<evidence type="ECO:0000259" key="2">
    <source>
        <dbReference type="Pfam" id="PF02397"/>
    </source>
</evidence>
<reference evidence="3 4" key="1">
    <citation type="submission" date="2018-12" db="EMBL/GenBank/DDBJ databases">
        <title>Genome Sequence of Candidatus Viridilinea halotolerans isolated from saline sulfide-rich spring.</title>
        <authorList>
            <person name="Grouzdev D.S."/>
            <person name="Burganskaya E.I."/>
            <person name="Krutkina M.S."/>
            <person name="Sukhacheva M.V."/>
            <person name="Gorlenko V.M."/>
        </authorList>
    </citation>
    <scope>NUCLEOTIDE SEQUENCE [LARGE SCALE GENOMIC DNA]</scope>
    <source>
        <strain evidence="3">Chok-6</strain>
    </source>
</reference>
<dbReference type="GO" id="GO:0016780">
    <property type="term" value="F:phosphotransferase activity, for other substituted phosphate groups"/>
    <property type="evidence" value="ECO:0007669"/>
    <property type="project" value="TreeGrafter"/>
</dbReference>
<evidence type="ECO:0000313" key="4">
    <source>
        <dbReference type="Proteomes" id="UP000280307"/>
    </source>
</evidence>
<dbReference type="PANTHER" id="PTHR30576">
    <property type="entry name" value="COLANIC BIOSYNTHESIS UDP-GLUCOSE LIPID CARRIER TRANSFERASE"/>
    <property type="match status" value="1"/>
</dbReference>
<feature type="domain" description="Bacterial sugar transferase" evidence="2">
    <location>
        <begin position="11"/>
        <end position="201"/>
    </location>
</feature>
<gene>
    <name evidence="3" type="ORF">EI684_00310</name>
</gene>
<accession>A0A426UC38</accession>
<dbReference type="Pfam" id="PF02397">
    <property type="entry name" value="Bac_transf"/>
    <property type="match status" value="1"/>
</dbReference>
<organism evidence="3 4">
    <name type="scientific">Candidatus Viridilinea halotolerans</name>
    <dbReference type="NCBI Taxonomy" id="2491704"/>
    <lineage>
        <taxon>Bacteria</taxon>
        <taxon>Bacillati</taxon>
        <taxon>Chloroflexota</taxon>
        <taxon>Chloroflexia</taxon>
        <taxon>Chloroflexales</taxon>
        <taxon>Chloroflexineae</taxon>
        <taxon>Oscillochloridaceae</taxon>
        <taxon>Candidatus Viridilinea</taxon>
    </lineage>
</organism>
<comment type="similarity">
    <text evidence="1">Belongs to the bacterial sugar transferase family.</text>
</comment>
<sequence length="203" mass="22914">MILRRLDKLMRRIIDLLGAGVGLFLFTPLLAVVAIAIRFSDGGPVLYRAKRVGRYGTHFGLYKFRTMVPNAAQRGPGITTNGDARITPLGRWLRRTKLDELPQLLNVLRGEMSLVGPRPEDPRYVAHYQPTQSSILAYRPGITSAASLAYRHEEQMLAGADWEQHYVHEIMPVKIALDLDYMTKRSVVTDCILIVRTIAAMRK</sequence>
<comment type="caution">
    <text evidence="3">The sequence shown here is derived from an EMBL/GenBank/DDBJ whole genome shotgun (WGS) entry which is preliminary data.</text>
</comment>
<proteinExistence type="inferred from homology"/>
<evidence type="ECO:0000313" key="3">
    <source>
        <dbReference type="EMBL" id="RRR78418.1"/>
    </source>
</evidence>
<dbReference type="PANTHER" id="PTHR30576:SF20">
    <property type="entry name" value="QUINOVOSAMINEPHOSPHOTRANSFERAE-RELATED"/>
    <property type="match status" value="1"/>
</dbReference>
<name>A0A426UC38_9CHLR</name>
<protein>
    <submittedName>
        <fullName evidence="3">Sugar transferase</fullName>
    </submittedName>
</protein>
<dbReference type="InterPro" id="IPR003362">
    <property type="entry name" value="Bact_transf"/>
</dbReference>
<keyword evidence="3" id="KW-0808">Transferase</keyword>
<dbReference type="EMBL" id="RSAS01000015">
    <property type="protein sequence ID" value="RRR78418.1"/>
    <property type="molecule type" value="Genomic_DNA"/>
</dbReference>
<dbReference type="AlphaFoldDB" id="A0A426UC38"/>
<dbReference type="Proteomes" id="UP000280307">
    <property type="component" value="Unassembled WGS sequence"/>
</dbReference>
<evidence type="ECO:0000256" key="1">
    <source>
        <dbReference type="ARBA" id="ARBA00006464"/>
    </source>
</evidence>